<reference evidence="3 4" key="1">
    <citation type="submission" date="2018-06" db="EMBL/GenBank/DDBJ databases">
        <title>Genomic Encyclopedia of Type Strains, Phase III (KMG-III): the genomes of soil and plant-associated and newly described type strains.</title>
        <authorList>
            <person name="Whitman W."/>
        </authorList>
    </citation>
    <scope>NUCLEOTIDE SEQUENCE [LARGE SCALE GENOMIC DNA]</scope>
    <source>
        <strain evidence="3 4">CGMCC 4.7090</strain>
    </source>
</reference>
<dbReference type="GO" id="GO:0043190">
    <property type="term" value="C:ATP-binding cassette (ABC) transporter complex"/>
    <property type="evidence" value="ECO:0007669"/>
    <property type="project" value="InterPro"/>
</dbReference>
<evidence type="ECO:0000256" key="1">
    <source>
        <dbReference type="SAM" id="SignalP"/>
    </source>
</evidence>
<keyword evidence="4" id="KW-1185">Reference proteome</keyword>
<dbReference type="Gene3D" id="3.10.105.10">
    <property type="entry name" value="Dipeptide-binding Protein, Domain 3"/>
    <property type="match status" value="1"/>
</dbReference>
<name>A0A327Z9I9_9ACTN</name>
<dbReference type="PIRSF" id="PIRSF002741">
    <property type="entry name" value="MppA"/>
    <property type="match status" value="1"/>
</dbReference>
<sequence length="527" mass="57742">MRLAITILLLAVFGAAAPAEASTGGTLRILSAADDVDFDPARSSSSAISLPSLVLRRLNTWDARPGKPTLVTPDLATDTGRSDDGGRTWTHTLKPGLKYADGSPITSADIKFGVERTFAAKHSGGLGYHRSLLAGGADYRGPYDGEKLDSIETPDDRTIVFRLRMAYRDWPWIASMAAFVPVPESKDEAVASGPYQIALKKRDKRAELIRNPHWDRASDPIRTAEPDRIVMELGQSAEEQARRLVADAGKDRYAIGTALLPTDTLKRIHQSSELHKRLITSAPDALEYLAMNTTRGPLAVRKVRQAMQYAIDKRPLMQAYGEYTTVEYASALIGPGMPGRVDYQLYAKDPSGDVATARRLLAEAGHADLKLTLSYDDEIRWREEAETIARGLARAGIAVTLKPIVDPAEDFELRVSAWLADYPNPAASIHPLFTSRGSDHNITGYADPEVDAAMDRAFAEADPVRAQAQWASLDRRIMRDAPVVPLLYSGISTMHGSRVENLTATANPHFLNYLRLSLRSDTQSSSH</sequence>
<keyword evidence="1" id="KW-0732">Signal</keyword>
<feature type="domain" description="Solute-binding protein family 5" evidence="2">
    <location>
        <begin position="71"/>
        <end position="438"/>
    </location>
</feature>
<evidence type="ECO:0000259" key="2">
    <source>
        <dbReference type="Pfam" id="PF00496"/>
    </source>
</evidence>
<dbReference type="SUPFAM" id="SSF53850">
    <property type="entry name" value="Periplasmic binding protein-like II"/>
    <property type="match status" value="1"/>
</dbReference>
<dbReference type="Gene3D" id="3.40.190.10">
    <property type="entry name" value="Periplasmic binding protein-like II"/>
    <property type="match status" value="1"/>
</dbReference>
<organism evidence="3 4">
    <name type="scientific">Actinoplanes lutulentus</name>
    <dbReference type="NCBI Taxonomy" id="1287878"/>
    <lineage>
        <taxon>Bacteria</taxon>
        <taxon>Bacillati</taxon>
        <taxon>Actinomycetota</taxon>
        <taxon>Actinomycetes</taxon>
        <taxon>Micromonosporales</taxon>
        <taxon>Micromonosporaceae</taxon>
        <taxon>Actinoplanes</taxon>
    </lineage>
</organism>
<feature type="signal peptide" evidence="1">
    <location>
        <begin position="1"/>
        <end position="21"/>
    </location>
</feature>
<dbReference type="AlphaFoldDB" id="A0A327Z9I9"/>
<dbReference type="OrthoDB" id="5240629at2"/>
<dbReference type="InterPro" id="IPR000914">
    <property type="entry name" value="SBP_5_dom"/>
</dbReference>
<evidence type="ECO:0000313" key="3">
    <source>
        <dbReference type="EMBL" id="RAK35685.1"/>
    </source>
</evidence>
<protein>
    <submittedName>
        <fullName evidence="3">Peptide/nickel transport system substrate-binding protein</fullName>
    </submittedName>
</protein>
<dbReference type="PANTHER" id="PTHR30290:SF83">
    <property type="entry name" value="ABC TRANSPORTER SUBSTRATE-BINDING PROTEIN"/>
    <property type="match status" value="1"/>
</dbReference>
<dbReference type="EMBL" id="QLMJ01000009">
    <property type="protein sequence ID" value="RAK35685.1"/>
    <property type="molecule type" value="Genomic_DNA"/>
</dbReference>
<comment type="caution">
    <text evidence="3">The sequence shown here is derived from an EMBL/GenBank/DDBJ whole genome shotgun (WGS) entry which is preliminary data.</text>
</comment>
<dbReference type="CDD" id="cd08506">
    <property type="entry name" value="PBP2_clavulanate_OppA2"/>
    <property type="match status" value="1"/>
</dbReference>
<proteinExistence type="predicted"/>
<gene>
    <name evidence="3" type="ORF">B0I29_109159</name>
</gene>
<accession>A0A327Z9I9</accession>
<dbReference type="Pfam" id="PF00496">
    <property type="entry name" value="SBP_bac_5"/>
    <property type="match status" value="1"/>
</dbReference>
<dbReference type="GO" id="GO:1904680">
    <property type="term" value="F:peptide transmembrane transporter activity"/>
    <property type="evidence" value="ECO:0007669"/>
    <property type="project" value="TreeGrafter"/>
</dbReference>
<feature type="chain" id="PRO_5016363618" evidence="1">
    <location>
        <begin position="22"/>
        <end position="527"/>
    </location>
</feature>
<dbReference type="InterPro" id="IPR039424">
    <property type="entry name" value="SBP_5"/>
</dbReference>
<dbReference type="PANTHER" id="PTHR30290">
    <property type="entry name" value="PERIPLASMIC BINDING COMPONENT OF ABC TRANSPORTER"/>
    <property type="match status" value="1"/>
</dbReference>
<evidence type="ECO:0000313" key="4">
    <source>
        <dbReference type="Proteomes" id="UP000249341"/>
    </source>
</evidence>
<dbReference type="GO" id="GO:0042597">
    <property type="term" value="C:periplasmic space"/>
    <property type="evidence" value="ECO:0007669"/>
    <property type="project" value="UniProtKB-ARBA"/>
</dbReference>
<dbReference type="InterPro" id="IPR030678">
    <property type="entry name" value="Peptide/Ni-bd"/>
</dbReference>
<dbReference type="RefSeq" id="WP_111650695.1">
    <property type="nucleotide sequence ID" value="NZ_JACHWI010000006.1"/>
</dbReference>
<dbReference type="GO" id="GO:0015833">
    <property type="term" value="P:peptide transport"/>
    <property type="evidence" value="ECO:0007669"/>
    <property type="project" value="TreeGrafter"/>
</dbReference>
<dbReference type="Proteomes" id="UP000249341">
    <property type="component" value="Unassembled WGS sequence"/>
</dbReference>